<evidence type="ECO:0000256" key="7">
    <source>
        <dbReference type="ARBA" id="ARBA00022840"/>
    </source>
</evidence>
<dbReference type="InterPro" id="IPR035965">
    <property type="entry name" value="PAS-like_dom_sf"/>
</dbReference>
<dbReference type="CDD" id="cd00130">
    <property type="entry name" value="PAS"/>
    <property type="match status" value="1"/>
</dbReference>
<organism evidence="10 11">
    <name type="scientific">Aestuariispira insulae</name>
    <dbReference type="NCBI Taxonomy" id="1461337"/>
    <lineage>
        <taxon>Bacteria</taxon>
        <taxon>Pseudomonadati</taxon>
        <taxon>Pseudomonadota</taxon>
        <taxon>Alphaproteobacteria</taxon>
        <taxon>Rhodospirillales</taxon>
        <taxon>Kiloniellaceae</taxon>
        <taxon>Aestuariispira</taxon>
    </lineage>
</organism>
<dbReference type="PANTHER" id="PTHR43065:SF10">
    <property type="entry name" value="PEROXIDE STRESS-ACTIVATED HISTIDINE KINASE MAK3"/>
    <property type="match status" value="1"/>
</dbReference>
<dbReference type="Gene3D" id="3.30.565.10">
    <property type="entry name" value="Histidine kinase-like ATPase, C-terminal domain"/>
    <property type="match status" value="1"/>
</dbReference>
<evidence type="ECO:0000256" key="8">
    <source>
        <dbReference type="ARBA" id="ARBA00023012"/>
    </source>
</evidence>
<dbReference type="InterPro" id="IPR003661">
    <property type="entry name" value="HisK_dim/P_dom"/>
</dbReference>
<keyword evidence="4" id="KW-0808">Transferase</keyword>
<keyword evidence="7" id="KW-0067">ATP-binding</keyword>
<evidence type="ECO:0000256" key="5">
    <source>
        <dbReference type="ARBA" id="ARBA00022741"/>
    </source>
</evidence>
<dbReference type="CDD" id="cd00082">
    <property type="entry name" value="HisKA"/>
    <property type="match status" value="1"/>
</dbReference>
<reference evidence="10 11" key="1">
    <citation type="submission" date="2018-07" db="EMBL/GenBank/DDBJ databases">
        <title>Genomic Encyclopedia of Type Strains, Phase III (KMG-III): the genomes of soil and plant-associated and newly described type strains.</title>
        <authorList>
            <person name="Whitman W."/>
        </authorList>
    </citation>
    <scope>NUCLEOTIDE SEQUENCE [LARGE SCALE GENOMIC DNA]</scope>
    <source>
        <strain evidence="10 11">CECT 8488</strain>
    </source>
</reference>
<keyword evidence="5" id="KW-0547">Nucleotide-binding</keyword>
<dbReference type="InterPro" id="IPR036097">
    <property type="entry name" value="HisK_dim/P_sf"/>
</dbReference>
<proteinExistence type="predicted"/>
<evidence type="ECO:0000256" key="4">
    <source>
        <dbReference type="ARBA" id="ARBA00022679"/>
    </source>
</evidence>
<feature type="domain" description="Histidine kinase" evidence="9">
    <location>
        <begin position="145"/>
        <end position="363"/>
    </location>
</feature>
<dbReference type="Pfam" id="PF02518">
    <property type="entry name" value="HATPase_c"/>
    <property type="match status" value="1"/>
</dbReference>
<evidence type="ECO:0000259" key="9">
    <source>
        <dbReference type="PROSITE" id="PS50109"/>
    </source>
</evidence>
<dbReference type="RefSeq" id="WP_115934413.1">
    <property type="nucleotide sequence ID" value="NZ_QRDW01000001.1"/>
</dbReference>
<dbReference type="InterPro" id="IPR013767">
    <property type="entry name" value="PAS_fold"/>
</dbReference>
<keyword evidence="3" id="KW-0597">Phosphoprotein</keyword>
<dbReference type="SMART" id="SM00388">
    <property type="entry name" value="HisKA"/>
    <property type="match status" value="1"/>
</dbReference>
<dbReference type="SMART" id="SM00387">
    <property type="entry name" value="HATPase_c"/>
    <property type="match status" value="1"/>
</dbReference>
<comment type="caution">
    <text evidence="10">The sequence shown here is derived from an EMBL/GenBank/DDBJ whole genome shotgun (WGS) entry which is preliminary data.</text>
</comment>
<evidence type="ECO:0000256" key="3">
    <source>
        <dbReference type="ARBA" id="ARBA00022553"/>
    </source>
</evidence>
<evidence type="ECO:0000313" key="11">
    <source>
        <dbReference type="Proteomes" id="UP000256845"/>
    </source>
</evidence>
<evidence type="ECO:0000256" key="1">
    <source>
        <dbReference type="ARBA" id="ARBA00000085"/>
    </source>
</evidence>
<dbReference type="GO" id="GO:0006355">
    <property type="term" value="P:regulation of DNA-templated transcription"/>
    <property type="evidence" value="ECO:0007669"/>
    <property type="project" value="InterPro"/>
</dbReference>
<dbReference type="SMART" id="SM00091">
    <property type="entry name" value="PAS"/>
    <property type="match status" value="1"/>
</dbReference>
<dbReference type="SUPFAM" id="SSF55785">
    <property type="entry name" value="PYP-like sensor domain (PAS domain)"/>
    <property type="match status" value="1"/>
</dbReference>
<dbReference type="InterPro" id="IPR036890">
    <property type="entry name" value="HATPase_C_sf"/>
</dbReference>
<dbReference type="Pfam" id="PF00989">
    <property type="entry name" value="PAS"/>
    <property type="match status" value="1"/>
</dbReference>
<dbReference type="GO" id="GO:0000155">
    <property type="term" value="F:phosphorelay sensor kinase activity"/>
    <property type="evidence" value="ECO:0007669"/>
    <property type="project" value="InterPro"/>
</dbReference>
<dbReference type="PANTHER" id="PTHR43065">
    <property type="entry name" value="SENSOR HISTIDINE KINASE"/>
    <property type="match status" value="1"/>
</dbReference>
<dbReference type="InterPro" id="IPR005467">
    <property type="entry name" value="His_kinase_dom"/>
</dbReference>
<keyword evidence="11" id="KW-1185">Reference proteome</keyword>
<dbReference type="EMBL" id="QRDW01000001">
    <property type="protein sequence ID" value="RED53255.1"/>
    <property type="molecule type" value="Genomic_DNA"/>
</dbReference>
<comment type="catalytic activity">
    <reaction evidence="1">
        <text>ATP + protein L-histidine = ADP + protein N-phospho-L-histidine.</text>
        <dbReference type="EC" id="2.7.13.3"/>
    </reaction>
</comment>
<dbReference type="InterPro" id="IPR000014">
    <property type="entry name" value="PAS"/>
</dbReference>
<evidence type="ECO:0000256" key="2">
    <source>
        <dbReference type="ARBA" id="ARBA00012438"/>
    </source>
</evidence>
<keyword evidence="8" id="KW-0902">Two-component regulatory system</keyword>
<dbReference type="PRINTS" id="PR00344">
    <property type="entry name" value="BCTRLSENSOR"/>
</dbReference>
<sequence>MDGGDLKGKGPGLGFDSILSSLPDPVLVVDSSDDVVYVNGAAEQFFRGSVAMLQRSNLQDLIPHDSPMMALLFKVRRSGNSMTEHSVPLSTPRTGENIVSIDAAPIVDDTRKVVLVLRPETIAGKLNDSLLQRGAARSVSALSAMLAHEVKNPLSGIRGAAQLLEAMVEPEDRQLTKLIVEETDRIVKLLDSMEVFSDNPGLQRSPVNIHEVLDHVIQLSKAGFGKGVKHVIKYDPSLPPVFGNRDQLIQIFLNLVKNAVEAVESSDGEVTVTTSYRHGVRLTVPGVDSMLYLPLVVSIQDNGPGIPDDMRRHLFDPFISTKQGGSGLGLALVAKFVSDHGGVIDLDSRPKNTVFNVLLPMIRPENQSENRGEE</sequence>
<dbReference type="Proteomes" id="UP000256845">
    <property type="component" value="Unassembled WGS sequence"/>
</dbReference>
<dbReference type="Gene3D" id="1.10.287.130">
    <property type="match status" value="1"/>
</dbReference>
<dbReference type="InterPro" id="IPR003594">
    <property type="entry name" value="HATPase_dom"/>
</dbReference>
<name>A0A3D9HV13_9PROT</name>
<gene>
    <name evidence="10" type="ORF">DFP90_10137</name>
</gene>
<dbReference type="OrthoDB" id="9789238at2"/>
<dbReference type="InterPro" id="IPR004358">
    <property type="entry name" value="Sig_transdc_His_kin-like_C"/>
</dbReference>
<keyword evidence="6 10" id="KW-0418">Kinase</keyword>
<dbReference type="Pfam" id="PF00512">
    <property type="entry name" value="HisKA"/>
    <property type="match status" value="1"/>
</dbReference>
<dbReference type="GO" id="GO:0005524">
    <property type="term" value="F:ATP binding"/>
    <property type="evidence" value="ECO:0007669"/>
    <property type="project" value="UniProtKB-KW"/>
</dbReference>
<evidence type="ECO:0000313" key="10">
    <source>
        <dbReference type="EMBL" id="RED53255.1"/>
    </source>
</evidence>
<protein>
    <recommendedName>
        <fullName evidence="2">histidine kinase</fullName>
        <ecNumber evidence="2">2.7.13.3</ecNumber>
    </recommendedName>
</protein>
<dbReference type="Gene3D" id="3.30.450.20">
    <property type="entry name" value="PAS domain"/>
    <property type="match status" value="1"/>
</dbReference>
<dbReference type="EC" id="2.7.13.3" evidence="2"/>
<dbReference type="SUPFAM" id="SSF55874">
    <property type="entry name" value="ATPase domain of HSP90 chaperone/DNA topoisomerase II/histidine kinase"/>
    <property type="match status" value="1"/>
</dbReference>
<dbReference type="SUPFAM" id="SSF47384">
    <property type="entry name" value="Homodimeric domain of signal transducing histidine kinase"/>
    <property type="match status" value="1"/>
</dbReference>
<dbReference type="PROSITE" id="PS50109">
    <property type="entry name" value="HIS_KIN"/>
    <property type="match status" value="1"/>
</dbReference>
<evidence type="ECO:0000256" key="6">
    <source>
        <dbReference type="ARBA" id="ARBA00022777"/>
    </source>
</evidence>
<dbReference type="AlphaFoldDB" id="A0A3D9HV13"/>
<accession>A0A3D9HV13</accession>